<dbReference type="OrthoDB" id="9804152at2"/>
<evidence type="ECO:0000313" key="6">
    <source>
        <dbReference type="EMBL" id="ATL47221.1"/>
    </source>
</evidence>
<name>A0A291QTI2_9BACT</name>
<dbReference type="PANTHER" id="PTHR34478">
    <property type="entry name" value="PROTEIN LEMA"/>
    <property type="match status" value="1"/>
</dbReference>
<accession>A0A291QTI2</accession>
<keyword evidence="4" id="KW-1133">Transmembrane helix</keyword>
<dbReference type="EMBL" id="CP023777">
    <property type="protein sequence ID" value="ATL47221.1"/>
    <property type="molecule type" value="Genomic_DNA"/>
</dbReference>
<evidence type="ECO:0000256" key="5">
    <source>
        <dbReference type="ARBA" id="ARBA00023136"/>
    </source>
</evidence>
<organism evidence="6 7">
    <name type="scientific">Chitinophaga caeni</name>
    <dbReference type="NCBI Taxonomy" id="2029983"/>
    <lineage>
        <taxon>Bacteria</taxon>
        <taxon>Pseudomonadati</taxon>
        <taxon>Bacteroidota</taxon>
        <taxon>Chitinophagia</taxon>
        <taxon>Chitinophagales</taxon>
        <taxon>Chitinophagaceae</taxon>
        <taxon>Chitinophaga</taxon>
    </lineage>
</organism>
<dbReference type="InterPro" id="IPR007156">
    <property type="entry name" value="MamQ_LemA"/>
</dbReference>
<keyword evidence="7" id="KW-1185">Reference proteome</keyword>
<dbReference type="Gene3D" id="1.20.1440.20">
    <property type="entry name" value="LemA-like domain"/>
    <property type="match status" value="1"/>
</dbReference>
<reference evidence="6 7" key="1">
    <citation type="submission" date="2017-10" db="EMBL/GenBank/DDBJ databases">
        <title>Paenichitinophaga pekingensis gen. nov., sp. nov., isolated from activated sludge.</title>
        <authorList>
            <person name="Jin D."/>
            <person name="Kong X."/>
            <person name="Deng Y."/>
            <person name="Bai Z."/>
        </authorList>
    </citation>
    <scope>NUCLEOTIDE SEQUENCE [LARGE SCALE GENOMIC DNA]</scope>
    <source>
        <strain evidence="6 7">13</strain>
    </source>
</reference>
<dbReference type="RefSeq" id="WP_098193603.1">
    <property type="nucleotide sequence ID" value="NZ_CP023777.1"/>
</dbReference>
<dbReference type="KEGG" id="cbae:COR50_08530"/>
<dbReference type="AlphaFoldDB" id="A0A291QTI2"/>
<dbReference type="Proteomes" id="UP000220133">
    <property type="component" value="Chromosome"/>
</dbReference>
<evidence type="ECO:0000256" key="1">
    <source>
        <dbReference type="ARBA" id="ARBA00004167"/>
    </source>
</evidence>
<evidence type="ECO:0000256" key="4">
    <source>
        <dbReference type="ARBA" id="ARBA00022989"/>
    </source>
</evidence>
<keyword evidence="3" id="KW-0812">Transmembrane</keyword>
<protein>
    <submittedName>
        <fullName evidence="6">LemA family protein</fullName>
    </submittedName>
</protein>
<evidence type="ECO:0000256" key="2">
    <source>
        <dbReference type="ARBA" id="ARBA00008854"/>
    </source>
</evidence>
<gene>
    <name evidence="6" type="ORF">COR50_08530</name>
</gene>
<evidence type="ECO:0000313" key="7">
    <source>
        <dbReference type="Proteomes" id="UP000220133"/>
    </source>
</evidence>
<dbReference type="GO" id="GO:0016020">
    <property type="term" value="C:membrane"/>
    <property type="evidence" value="ECO:0007669"/>
    <property type="project" value="UniProtKB-SubCell"/>
</dbReference>
<proteinExistence type="inferred from homology"/>
<comment type="similarity">
    <text evidence="2">Belongs to the LemA family.</text>
</comment>
<comment type="subcellular location">
    <subcellularLocation>
        <location evidence="1">Membrane</location>
        <topology evidence="1">Single-pass membrane protein</topology>
    </subcellularLocation>
</comment>
<dbReference type="Pfam" id="PF04011">
    <property type="entry name" value="LemA"/>
    <property type="match status" value="1"/>
</dbReference>
<dbReference type="InterPro" id="IPR023353">
    <property type="entry name" value="LemA-like_dom_sf"/>
</dbReference>
<keyword evidence="5" id="KW-0472">Membrane</keyword>
<dbReference type="SUPFAM" id="SSF140478">
    <property type="entry name" value="LemA-like"/>
    <property type="match status" value="1"/>
</dbReference>
<dbReference type="PANTHER" id="PTHR34478:SF2">
    <property type="entry name" value="MEMBRANE PROTEIN"/>
    <property type="match status" value="1"/>
</dbReference>
<dbReference type="PROSITE" id="PS51257">
    <property type="entry name" value="PROKAR_LIPOPROTEIN"/>
    <property type="match status" value="1"/>
</dbReference>
<evidence type="ECO:0000256" key="3">
    <source>
        <dbReference type="ARBA" id="ARBA00022692"/>
    </source>
</evidence>
<sequence length="194" mass="21319">MKGGIIALVILVLLGFYSCSKYNSLVKLDENVKNKWGLVEAQYQRRADLIDNLVATVKGAANFEQSTLTQVVEARANATKVQINADDLTPEKIAQFQQAQGALSQSLGRLLAVAESYPTLQSVQNFRDLQAQIEGTENRIATVRSDFNNSVRDYNRAVRVFPTNIIAGMFGLKEKGYFASDPGAEKAPKVDFGN</sequence>